<proteinExistence type="predicted"/>
<sequence>MNILPLLDRPIAFQRSFIRLEMGVTAALFLSQLTYWTNRTTDDGWVYKTQDEWEEETGLSRYEQEGARKKLRGLGILLERKQGLPARLYYKIDNDVLCQLLTSAYKDAEKPHTGEGKTTRPVRGKPTNILTENTTEITTEIITDGESADADTQQPVDQRINYQVILDTYHEILPEMPPVKILTDSRKKHLRTFWKKFNFNEPRWRAYLEFIGGNCRWMLEDRPNGRGGFWRRKNLDYLITERCYVSVKEERANDK</sequence>
<organism evidence="1 2">
    <name type="scientific">Escherichia coli</name>
    <dbReference type="NCBI Taxonomy" id="562"/>
    <lineage>
        <taxon>Bacteria</taxon>
        <taxon>Pseudomonadati</taxon>
        <taxon>Pseudomonadota</taxon>
        <taxon>Gammaproteobacteria</taxon>
        <taxon>Enterobacterales</taxon>
        <taxon>Enterobacteriaceae</taxon>
        <taxon>Escherichia</taxon>
    </lineage>
</organism>
<protein>
    <submittedName>
        <fullName evidence="1">Replication protein</fullName>
    </submittedName>
</protein>
<evidence type="ECO:0000313" key="2">
    <source>
        <dbReference type="Proteomes" id="UP000188967"/>
    </source>
</evidence>
<reference evidence="1 2" key="1">
    <citation type="submission" date="2017-01" db="EMBL/GenBank/DDBJ databases">
        <title>Draft genome sequence of an E. coli strain isolated from human, in Amazon, Brazil.</title>
        <authorList>
            <person name="Moura Q."/>
            <person name="Fernandes M.R."/>
            <person name="Cerdeira L."/>
            <person name="Vianello M."/>
            <person name="Souza T.A."/>
            <person name="Ienne S."/>
            <person name="Lincopan N."/>
        </authorList>
    </citation>
    <scope>NUCLEOTIDE SEQUENCE [LARGE SCALE GENOMIC DNA]</scope>
    <source>
        <strain evidence="1 2">ICBEcBL-II-13</strain>
    </source>
</reference>
<dbReference type="RefSeq" id="WP_076796170.1">
    <property type="nucleotide sequence ID" value="NZ_CAMPRF010000164.1"/>
</dbReference>
<dbReference type="EMBL" id="MTPS01000379">
    <property type="protein sequence ID" value="ONG32106.1"/>
    <property type="molecule type" value="Genomic_DNA"/>
</dbReference>
<comment type="caution">
    <text evidence="1">The sequence shown here is derived from an EMBL/GenBank/DDBJ whole genome shotgun (WGS) entry which is preliminary data.</text>
</comment>
<name>A0A1V2GBY4_ECOLX</name>
<accession>A0A1V2GBY4</accession>
<dbReference type="AlphaFoldDB" id="A0A1V2GBY4"/>
<dbReference type="Proteomes" id="UP000188967">
    <property type="component" value="Unassembled WGS sequence"/>
</dbReference>
<gene>
    <name evidence="1" type="ORF">BXT93_21095</name>
</gene>
<evidence type="ECO:0000313" key="1">
    <source>
        <dbReference type="EMBL" id="ONG32106.1"/>
    </source>
</evidence>